<dbReference type="EMBL" id="SRMB01000002">
    <property type="protein sequence ID" value="TGE26903.1"/>
    <property type="molecule type" value="Genomic_DNA"/>
</dbReference>
<proteinExistence type="predicted"/>
<keyword evidence="2" id="KW-1185">Reference proteome</keyword>
<dbReference type="OrthoDB" id="888920at2"/>
<name>A0A4Z0QCM9_9BACT</name>
<comment type="caution">
    <text evidence="1">The sequence shown here is derived from an EMBL/GenBank/DDBJ whole genome shotgun (WGS) entry which is preliminary data.</text>
</comment>
<gene>
    <name evidence="1" type="ORF">E5K02_10880</name>
</gene>
<sequence length="699" mass="73901">MALLTPDAFLNKWKDRFADNDTFEIDEADLREFSADIKDSFVFLRDLHTNKVRGSLKIVRDLDFRAALPLSVLTIGTPCTVLNAVTGEEDDAGKVVGIKNYVLVTASSDDPDRLLLPADPIINLGINAVKWVLADSKEAALPNVSYFDPNRAKYELGETVKFSLNGYVDFYEPKLQLVKPAGGTIPAPISGLDNDANWRLVGGLSPSPLYSNVTWAQLYQLQGEEAFGPGRVYFKYDPTGAMPVVRLEALDGARLDLKNARQFNADYGTWDRGTFDLYNDQFVPDPIGEVSNTQARRIRPLEPAVSYTSVELANEEADYGDTVEAVGTGQVPTLVLRGGVTYATKGLMVNWNLLTDNGNKVITCKVVGNSPEGRYGGGAISVTGVDSDIIVEKDLFPDFGNAVYQTNGTLTHRGKLRGNGSSQTMLYSRGGVFRHLAGPVRLGGSVGFDVAGTADVLIKADTEILQAFHRLVDCSGAAAKIRIEGGSRYTGPSYAAGYVVVLTAGEVTLANGTYDNTLSNTAGAQLSGGTLILDKGTLVGNIVGSGGTVMLRNGGKCLGAISADIVVVNQNGDSGEPVDLSDYYTKVQVDGKVATVRTTIAQSTLKAADYTLDLADAGNIVPVNAGAAVTVWVPTDAAANFPVGTVLEIEQQGAGQVTVAAGAGVTLNGYGGLKTAGQYASVGLRKVAANTWILKGGVA</sequence>
<reference evidence="1 2" key="1">
    <citation type="submission" date="2019-04" db="EMBL/GenBank/DDBJ databases">
        <authorList>
            <person name="Feng G."/>
            <person name="Zhang J."/>
            <person name="Zhu H."/>
        </authorList>
    </citation>
    <scope>NUCLEOTIDE SEQUENCE [LARGE SCALE GENOMIC DNA]</scope>
    <source>
        <strain evidence="1 2">9PBR-1</strain>
    </source>
</reference>
<dbReference type="RefSeq" id="WP_135394832.1">
    <property type="nucleotide sequence ID" value="NZ_SRMB01000002.1"/>
</dbReference>
<protein>
    <submittedName>
        <fullName evidence="1">Uncharacterized protein</fullName>
    </submittedName>
</protein>
<organism evidence="1 2">
    <name type="scientific">Hymenobacter metallicola</name>
    <dbReference type="NCBI Taxonomy" id="2563114"/>
    <lineage>
        <taxon>Bacteria</taxon>
        <taxon>Pseudomonadati</taxon>
        <taxon>Bacteroidota</taxon>
        <taxon>Cytophagia</taxon>
        <taxon>Cytophagales</taxon>
        <taxon>Hymenobacteraceae</taxon>
        <taxon>Hymenobacter</taxon>
    </lineage>
</organism>
<evidence type="ECO:0000313" key="1">
    <source>
        <dbReference type="EMBL" id="TGE26903.1"/>
    </source>
</evidence>
<accession>A0A4Z0QCM9</accession>
<dbReference type="Proteomes" id="UP000298471">
    <property type="component" value="Unassembled WGS sequence"/>
</dbReference>
<dbReference type="AlphaFoldDB" id="A0A4Z0QCM9"/>
<evidence type="ECO:0000313" key="2">
    <source>
        <dbReference type="Proteomes" id="UP000298471"/>
    </source>
</evidence>